<evidence type="ECO:0000313" key="5">
    <source>
        <dbReference type="EMBL" id="MBS4201959.1"/>
    </source>
</evidence>
<evidence type="ECO:0000256" key="1">
    <source>
        <dbReference type="ARBA" id="ARBA00022737"/>
    </source>
</evidence>
<evidence type="ECO:0000256" key="3">
    <source>
        <dbReference type="SAM" id="Phobius"/>
    </source>
</evidence>
<keyword evidence="3" id="KW-0472">Membrane</keyword>
<keyword evidence="6" id="KW-1185">Reference proteome</keyword>
<proteinExistence type="predicted"/>
<dbReference type="PROSITE" id="PS51125">
    <property type="entry name" value="NHL"/>
    <property type="match status" value="1"/>
</dbReference>
<dbReference type="SUPFAM" id="SSF48452">
    <property type="entry name" value="TPR-like"/>
    <property type="match status" value="1"/>
</dbReference>
<dbReference type="CDD" id="cd05819">
    <property type="entry name" value="NHL"/>
    <property type="match status" value="1"/>
</dbReference>
<evidence type="ECO:0000256" key="4">
    <source>
        <dbReference type="SAM" id="SignalP"/>
    </source>
</evidence>
<protein>
    <submittedName>
        <fullName evidence="5">NHL repeat-containing protein</fullName>
    </submittedName>
</protein>
<dbReference type="AlphaFoldDB" id="A0A942TUG4"/>
<feature type="chain" id="PRO_5036761861" evidence="4">
    <location>
        <begin position="28"/>
        <end position="486"/>
    </location>
</feature>
<evidence type="ECO:0000313" key="6">
    <source>
        <dbReference type="Proteomes" id="UP000682713"/>
    </source>
</evidence>
<dbReference type="GO" id="GO:0008270">
    <property type="term" value="F:zinc ion binding"/>
    <property type="evidence" value="ECO:0007669"/>
    <property type="project" value="UniProtKB-KW"/>
</dbReference>
<feature type="repeat" description="NHL" evidence="2">
    <location>
        <begin position="113"/>
        <end position="143"/>
    </location>
</feature>
<name>A0A942TUG4_9BACI</name>
<dbReference type="Proteomes" id="UP000682713">
    <property type="component" value="Unassembled WGS sequence"/>
</dbReference>
<keyword evidence="3" id="KW-1133">Transmembrane helix</keyword>
<dbReference type="SUPFAM" id="SSF101898">
    <property type="entry name" value="NHL repeat"/>
    <property type="match status" value="1"/>
</dbReference>
<accession>A0A942TUG4</accession>
<feature type="transmembrane region" description="Helical" evidence="3">
    <location>
        <begin position="453"/>
        <end position="470"/>
    </location>
</feature>
<dbReference type="InterPro" id="IPR011042">
    <property type="entry name" value="6-blade_b-propeller_TolB-like"/>
</dbReference>
<reference evidence="5 6" key="1">
    <citation type="submission" date="2021-05" db="EMBL/GenBank/DDBJ databases">
        <title>Novel Bacillus species.</title>
        <authorList>
            <person name="Liu G."/>
        </authorList>
    </citation>
    <scope>NUCLEOTIDE SEQUENCE [LARGE SCALE GENOMIC DNA]</scope>
    <source>
        <strain evidence="5 6">FJAT-49732</strain>
    </source>
</reference>
<gene>
    <name evidence="5" type="ORF">KHA93_20340</name>
</gene>
<keyword evidence="1" id="KW-0677">Repeat</keyword>
<dbReference type="PANTHER" id="PTHR24104">
    <property type="entry name" value="E3 UBIQUITIN-PROTEIN LIGASE NHLRC1-RELATED"/>
    <property type="match status" value="1"/>
</dbReference>
<dbReference type="Gene3D" id="2.120.10.30">
    <property type="entry name" value="TolB, C-terminal domain"/>
    <property type="match status" value="1"/>
</dbReference>
<evidence type="ECO:0000256" key="2">
    <source>
        <dbReference type="PROSITE-ProRule" id="PRU00504"/>
    </source>
</evidence>
<dbReference type="InterPro" id="IPR001258">
    <property type="entry name" value="NHL_repeat"/>
</dbReference>
<dbReference type="InterPro" id="IPR050952">
    <property type="entry name" value="TRIM-NHL_E3_ligases"/>
</dbReference>
<dbReference type="Gene3D" id="1.25.40.10">
    <property type="entry name" value="Tetratricopeptide repeat domain"/>
    <property type="match status" value="1"/>
</dbReference>
<sequence>MKLISRTICSITILLLLAAFVVPSASADAPYDGYNFSYWKKSEPAAVPYLPDMVIDGRDSNFGVFNAPDDLYVTKDKIYILDTGNNRIVILDKNYEFVSEIKEFHNGNQSDSFNLPQGIFVTDENRIYIADTGNQRVIELTGDGNFVREIGPPESDVIRKNFEYHPIKIAVDKAQRIYVIGRGIYDGIIEFDSDGNFTGFTGANKVKFKPIDYFWRLLATKEQKAKMSLFIPIEYNNLDLDEEGFIYTTNSEKNTTTPLQRLNPTGTDVIRKDGYHNVVGDIYFPQRGVMAGGSSFVDISVNEYGMYSGLDLRRGRIFTYDEDGNLLYIFGKTGNQVGTFKTPTAIARVDEDILVLDKGFHNLVVFKPTEFGSNVNQAVKHYHLGNDNEAAEYWKKVLRLDANYEVAYVGIGKALLMDGKNKEAMTYFKNGNSKKYFSKAFKRYRQEVMRENFGFVMGAIVLLPLLYFGYRFFIKVRRRRANAVVE</sequence>
<dbReference type="EMBL" id="JAGYPJ010000001">
    <property type="protein sequence ID" value="MBS4201959.1"/>
    <property type="molecule type" value="Genomic_DNA"/>
</dbReference>
<dbReference type="InterPro" id="IPR011990">
    <property type="entry name" value="TPR-like_helical_dom_sf"/>
</dbReference>
<comment type="caution">
    <text evidence="5">The sequence shown here is derived from an EMBL/GenBank/DDBJ whole genome shotgun (WGS) entry which is preliminary data.</text>
</comment>
<keyword evidence="3" id="KW-0812">Transmembrane</keyword>
<dbReference type="PANTHER" id="PTHR24104:SF25">
    <property type="entry name" value="PROTEIN LIN-41"/>
    <property type="match status" value="1"/>
</dbReference>
<feature type="signal peptide" evidence="4">
    <location>
        <begin position="1"/>
        <end position="27"/>
    </location>
</feature>
<organism evidence="5 6">
    <name type="scientific">Lederbergia citrisecunda</name>
    <dbReference type="NCBI Taxonomy" id="2833583"/>
    <lineage>
        <taxon>Bacteria</taxon>
        <taxon>Bacillati</taxon>
        <taxon>Bacillota</taxon>
        <taxon>Bacilli</taxon>
        <taxon>Bacillales</taxon>
        <taxon>Bacillaceae</taxon>
        <taxon>Lederbergia</taxon>
    </lineage>
</organism>
<keyword evidence="4" id="KW-0732">Signal</keyword>
<dbReference type="RefSeq" id="WP_213112383.1">
    <property type="nucleotide sequence ID" value="NZ_JAGYPJ010000001.1"/>
</dbReference>
<dbReference type="Pfam" id="PF01436">
    <property type="entry name" value="NHL"/>
    <property type="match status" value="1"/>
</dbReference>